<organism evidence="2 3">
    <name type="scientific">Anaeramoeba ignava</name>
    <name type="common">Anaerobic marine amoeba</name>
    <dbReference type="NCBI Taxonomy" id="1746090"/>
    <lineage>
        <taxon>Eukaryota</taxon>
        <taxon>Metamonada</taxon>
        <taxon>Anaeramoebidae</taxon>
        <taxon>Anaeramoeba</taxon>
    </lineage>
</organism>
<dbReference type="SUPFAM" id="SSF47933">
    <property type="entry name" value="ERP29 C domain-like"/>
    <property type="match status" value="1"/>
</dbReference>
<protein>
    <submittedName>
        <fullName evidence="2">Endoplasmic reticulum resident protein</fullName>
    </submittedName>
</protein>
<dbReference type="SUPFAM" id="SSF52833">
    <property type="entry name" value="Thioredoxin-like"/>
    <property type="match status" value="1"/>
</dbReference>
<dbReference type="InterPro" id="IPR016855">
    <property type="entry name" value="ERp29"/>
</dbReference>
<dbReference type="InterPro" id="IPR036249">
    <property type="entry name" value="Thioredoxin-like_sf"/>
</dbReference>
<dbReference type="Pfam" id="PF07749">
    <property type="entry name" value="ERp29"/>
    <property type="match status" value="1"/>
</dbReference>
<dbReference type="PANTHER" id="PTHR12211:SF0">
    <property type="entry name" value="ENDOPLASMIC RETICULUM RESIDENT PROTEIN 29"/>
    <property type="match status" value="1"/>
</dbReference>
<evidence type="ECO:0000313" key="2">
    <source>
        <dbReference type="EMBL" id="KAJ5078307.1"/>
    </source>
</evidence>
<dbReference type="PANTHER" id="PTHR12211">
    <property type="entry name" value="ENDOPLASMIC RETICULUM PROTEIN ERP29"/>
    <property type="match status" value="1"/>
</dbReference>
<reference evidence="2" key="1">
    <citation type="submission" date="2022-10" db="EMBL/GenBank/DDBJ databases">
        <title>Novel sulphate-reducing endosymbionts in the free-living metamonad Anaeramoeba.</title>
        <authorList>
            <person name="Jerlstrom-Hultqvist J."/>
            <person name="Cepicka I."/>
            <person name="Gallot-Lavallee L."/>
            <person name="Salas-Leiva D."/>
            <person name="Curtis B.A."/>
            <person name="Zahonova K."/>
            <person name="Pipaliya S."/>
            <person name="Dacks J."/>
            <person name="Roger A.J."/>
        </authorList>
    </citation>
    <scope>NUCLEOTIDE SEQUENCE</scope>
    <source>
        <strain evidence="2">BMAN</strain>
    </source>
</reference>
<dbReference type="GO" id="GO:0005783">
    <property type="term" value="C:endoplasmic reticulum"/>
    <property type="evidence" value="ECO:0007669"/>
    <property type="project" value="InterPro"/>
</dbReference>
<accession>A0A9Q0LSS1</accession>
<feature type="domain" description="Endoplasmic reticulum resident protein 29 C-terminal" evidence="1">
    <location>
        <begin position="145"/>
        <end position="232"/>
    </location>
</feature>
<dbReference type="InterPro" id="IPR011679">
    <property type="entry name" value="ERp29_C"/>
</dbReference>
<dbReference type="AlphaFoldDB" id="A0A9Q0LSS1"/>
<evidence type="ECO:0000313" key="3">
    <source>
        <dbReference type="Proteomes" id="UP001149090"/>
    </source>
</evidence>
<name>A0A9Q0LSS1_ANAIG</name>
<proteinExistence type="predicted"/>
<dbReference type="EMBL" id="JAPDFW010000054">
    <property type="protein sequence ID" value="KAJ5078307.1"/>
    <property type="molecule type" value="Genomic_DNA"/>
</dbReference>
<dbReference type="InterPro" id="IPR036356">
    <property type="entry name" value="ERp29_C_sf"/>
</dbReference>
<gene>
    <name evidence="2" type="ORF">M0811_05095</name>
</gene>
<sequence length="238" mass="28011">MKEVKIFSLFVFFIVAFVLVLTSNGVINVDWNIHQQFLLRPHTCSVVAFLENDSKTEPHLEKAVQTFKKETDMIFATVFCDQKNSQKLCEKYKIEKYPTYLIFGHTTKENPWEISIETYEELVEQVNRYCFKDRNPEGILGTSFGTIKQLDDLAQIFIENPKIRRELTEKTRNLVIQNAKGHFYLEIMRNLLEDPDFIENEAQRLKKLIDSPDVHPAQSRNFEIKLNILNKFKSNNKE</sequence>
<dbReference type="OrthoDB" id="10264505at2759"/>
<dbReference type="Gene3D" id="3.40.30.10">
    <property type="entry name" value="Glutaredoxin"/>
    <property type="match status" value="1"/>
</dbReference>
<comment type="caution">
    <text evidence="2">The sequence shown here is derived from an EMBL/GenBank/DDBJ whole genome shotgun (WGS) entry which is preliminary data.</text>
</comment>
<evidence type="ECO:0000259" key="1">
    <source>
        <dbReference type="Pfam" id="PF07749"/>
    </source>
</evidence>
<keyword evidence="3" id="KW-1185">Reference proteome</keyword>
<dbReference type="Gene3D" id="1.20.1150.12">
    <property type="entry name" value="Endoplasmic reticulum resident protein 29, C-terminal domain"/>
    <property type="match status" value="1"/>
</dbReference>
<dbReference type="Proteomes" id="UP001149090">
    <property type="component" value="Unassembled WGS sequence"/>
</dbReference>